<reference evidence="7 8" key="1">
    <citation type="journal article" date="2019" name="Nat. Med.">
        <title>A library of human gut bacterial isolates paired with longitudinal multiomics data enables mechanistic microbiome research.</title>
        <authorList>
            <person name="Poyet M."/>
            <person name="Groussin M."/>
            <person name="Gibbons S.M."/>
            <person name="Avila-Pacheco J."/>
            <person name="Jiang X."/>
            <person name="Kearney S.M."/>
            <person name="Perrotta A.R."/>
            <person name="Berdy B."/>
            <person name="Zhao S."/>
            <person name="Lieberman T.D."/>
            <person name="Swanson P.K."/>
            <person name="Smith M."/>
            <person name="Roesemann S."/>
            <person name="Alexander J.E."/>
            <person name="Rich S.A."/>
            <person name="Livny J."/>
            <person name="Vlamakis H."/>
            <person name="Clish C."/>
            <person name="Bullock K."/>
            <person name="Deik A."/>
            <person name="Scott J."/>
            <person name="Pierce K.A."/>
            <person name="Xavier R.J."/>
            <person name="Alm E.J."/>
        </authorList>
    </citation>
    <scope>NUCLEOTIDE SEQUENCE [LARGE SCALE GENOMIC DNA]</scope>
    <source>
        <strain evidence="3 9">BIOML-A1</strain>
        <strain evidence="1 10">BIOML-A25</strain>
        <strain evidence="4 8">BIOML-A4</strain>
        <strain evidence="2 7">BIOML-A5</strain>
    </source>
</reference>
<name>A0A1Y4P936_9BACT</name>
<evidence type="ECO:0000313" key="10">
    <source>
        <dbReference type="Proteomes" id="UP000481700"/>
    </source>
</evidence>
<reference evidence="5 6" key="2">
    <citation type="journal article" date="2019" name="Nat. Microbiol.">
        <title>Genomic variation and strain-specific functional adaptation in the human gut microbiome during early life.</title>
        <authorList>
            <person name="Vatanen T."/>
            <person name="Plichta D.R."/>
            <person name="Somani J."/>
            <person name="Munch P.C."/>
            <person name="Arthur T.D."/>
            <person name="Hall A.B."/>
            <person name="Rudolf S."/>
            <person name="Oakeley E.J."/>
            <person name="Ke X."/>
            <person name="Young R.A."/>
            <person name="Haiser H.J."/>
            <person name="Kolde R."/>
            <person name="Yassour M."/>
            <person name="Luopajarvi K."/>
            <person name="Siljander H."/>
            <person name="Virtanen S.M."/>
            <person name="Ilonen J."/>
            <person name="Uibo R."/>
            <person name="Tillmann V."/>
            <person name="Mokurov S."/>
            <person name="Dorshakova N."/>
            <person name="Porter J.A."/>
            <person name="McHardy A.C."/>
            <person name="Lahdesmaki H."/>
            <person name="Vlamakis H."/>
            <person name="Huttenhower C."/>
            <person name="Knip M."/>
            <person name="Xavier R.J."/>
        </authorList>
    </citation>
    <scope>NUCLEOTIDE SEQUENCE [LARGE SCALE GENOMIC DNA]</scope>
    <source>
        <strain evidence="5 6">RJX1052</strain>
    </source>
</reference>
<dbReference type="EMBL" id="VVZB01000010">
    <property type="protein sequence ID" value="KAA5381029.1"/>
    <property type="molecule type" value="Genomic_DNA"/>
</dbReference>
<evidence type="ECO:0000313" key="9">
    <source>
        <dbReference type="Proteomes" id="UP000481616"/>
    </source>
</evidence>
<organism evidence="3 9">
    <name type="scientific">Phocaeicola dorei</name>
    <dbReference type="NCBI Taxonomy" id="357276"/>
    <lineage>
        <taxon>Bacteria</taxon>
        <taxon>Pseudomonadati</taxon>
        <taxon>Bacteroidota</taxon>
        <taxon>Bacteroidia</taxon>
        <taxon>Bacteroidales</taxon>
        <taxon>Bacteroidaceae</taxon>
        <taxon>Phocaeicola</taxon>
    </lineage>
</organism>
<dbReference type="EMBL" id="VVZA01000003">
    <property type="protein sequence ID" value="KAA5406782.1"/>
    <property type="molecule type" value="Genomic_DNA"/>
</dbReference>
<evidence type="ECO:0000313" key="7">
    <source>
        <dbReference type="Proteomes" id="UP000347681"/>
    </source>
</evidence>
<dbReference type="Proteomes" id="UP000294834">
    <property type="component" value="Unassembled WGS sequence"/>
</dbReference>
<evidence type="ECO:0000313" key="1">
    <source>
        <dbReference type="EMBL" id="KAA5321405.1"/>
    </source>
</evidence>
<proteinExistence type="predicted"/>
<gene>
    <name evidence="5" type="ORF">E1J06_03665</name>
    <name evidence="4" type="ORF">F2Y51_04665</name>
    <name evidence="3" type="ORF">F2Y58_04045</name>
    <name evidence="2" type="ORF">F2Y61_16020</name>
    <name evidence="1" type="ORF">F2Z07_07910</name>
</gene>
<dbReference type="Proteomes" id="UP000441162">
    <property type="component" value="Unassembled WGS sequence"/>
</dbReference>
<evidence type="ECO:0000313" key="4">
    <source>
        <dbReference type="EMBL" id="KAA5406782.1"/>
    </source>
</evidence>
<evidence type="ECO:0000313" key="8">
    <source>
        <dbReference type="Proteomes" id="UP000441162"/>
    </source>
</evidence>
<evidence type="ECO:0000313" key="5">
    <source>
        <dbReference type="EMBL" id="TDB06574.1"/>
    </source>
</evidence>
<evidence type="ECO:0000313" key="3">
    <source>
        <dbReference type="EMBL" id="KAA5399837.1"/>
    </source>
</evidence>
<dbReference type="Proteomes" id="UP000347681">
    <property type="component" value="Unassembled WGS sequence"/>
</dbReference>
<accession>A0A1Y4P936</accession>
<evidence type="ECO:0000313" key="2">
    <source>
        <dbReference type="EMBL" id="KAA5381029.1"/>
    </source>
</evidence>
<sequence length="66" mass="8018">MFYNTKIKLLFVIICILQHIFNQYSNFIDLGQQSRSFLLHFGEYFVRFCRITYKSVCLPQEILFDL</sequence>
<comment type="caution">
    <text evidence="3">The sequence shown here is derived from an EMBL/GenBank/DDBJ whole genome shotgun (WGS) entry which is preliminary data.</text>
</comment>
<dbReference type="EMBL" id="VVZV01000007">
    <property type="protein sequence ID" value="KAA5321405.1"/>
    <property type="molecule type" value="Genomic_DNA"/>
</dbReference>
<evidence type="ECO:0000313" key="6">
    <source>
        <dbReference type="Proteomes" id="UP000294834"/>
    </source>
</evidence>
<protein>
    <submittedName>
        <fullName evidence="3">Uncharacterized protein</fullName>
    </submittedName>
</protein>
<dbReference type="EMBL" id="SLTX01000001">
    <property type="protein sequence ID" value="TDB06574.1"/>
    <property type="molecule type" value="Genomic_DNA"/>
</dbReference>
<dbReference type="EMBL" id="VVYY01000003">
    <property type="protein sequence ID" value="KAA5399837.1"/>
    <property type="molecule type" value="Genomic_DNA"/>
</dbReference>
<dbReference type="Proteomes" id="UP000481616">
    <property type="component" value="Unassembled WGS sequence"/>
</dbReference>
<dbReference type="AlphaFoldDB" id="A0A1Y4P936"/>
<dbReference type="Proteomes" id="UP000481700">
    <property type="component" value="Unassembled WGS sequence"/>
</dbReference>